<dbReference type="InterPro" id="IPR050667">
    <property type="entry name" value="PPR-containing_protein"/>
</dbReference>
<dbReference type="Proteomes" id="UP000478008">
    <property type="component" value="Unassembled WGS sequence"/>
</dbReference>
<sequence>MSNIRIAFDRYLELQSAKRHAEMLRWCLDDVLPNYTASRIQKKSMLLPMNLKLSCKLSNIGVRNFGLWKRKFSVVSCQYFNSNYDVLVKRDTNRDQIVKIANQKLMNFTSMLKNNDNTKEHYDLSDLIMNMFEWFYSYGLFEHCYKVLSIIPKPRFRWFTHTDTKKVLYVIDNFGTQTDVVELFRAFPSSKSVKDLVVVTNLRKNEFLNILIGMLEDCKADNILKSFTNILRLSNSRTDSGTFMITLVLSYIIKNFCTKDQARALVKRVTQSDLPKAFYSGPLICVMYDFILEDEGLEEAIKWMKRIVNSHGVTYTDKGWIVFSALKHGDKRPLYSFLLWASLFKDVSLNYETVPSELLILKSRWLFSHKFDFSQLDNLRVSENEISRLVSILIYGHTLWGSKEEALKFYSYKESHILKLETSDRIGKLKCLAHLKRYSEVLEFLDGCIGEDANVMSSASYDVVFLSLAKLRKWNKLKDQFDSLYKKEQITTLREYSVMFMSLASRGATKYILNLWDTFTKRGYTPNETILASIIFGFIKTKSYTKALQWFSAYSYYHVPLGLKSYGLMLNALASTNDFASCFRLLDEMSSRNLKLTSLQMKPLLKQCALLGDTKGVIKVLKEYYPMFDIVITNNDMRWINWSHYYGNRFGTVIQNYYRRLKMHSAIDYKDTVLALESASKYSDPLKFWSLWRKLERNHEIMGIDAYIIYMNCYVRRFGLFNIDNELDKIQEVVRCKHFPIKIFNEMIFSSIRKGRPEYTPYILKMALNRGCIPSSKTYSLLLQSNCSSYRYSEGHIEETIQLLNEVLLNRRKDKLGKLNRDLNPMSFKLVMMHILKFKGVVTARKYFELYVESSKNCLLDNIHILNIELMLLGEEGRWEEFSGCYDRYILLLKSKMKYARFRSSSTTYSTRVKQFGYPLASSVNEFPIRISHSPSLRIPSSIKKAMFTVWPYRLRQLEYMEQLDDVSSNIKLLYKNGFMLSNNNLNDTALLMSKHYELIGDTVLFINRYLLPKHLKEIQYNYSKMRYRLGKFSRQRTPSIYIKKDVFFQIMDNFDNALSARLTPAQKDDLLDSVTFSGSFNILQSLRKVIASRNRLVLLSKFTRKIRERFYNIRHHSLINWKRYDAKLFVLNMLNKRIRYRSKEYYLRERRKEIIKDLTNENDAETRSQLSLKKDKVRKEFLELNRKKRSVLNSIREENSGLKKYNVGDFNLYKFSATRTSIDPTEKSEAVGSKPRNS</sequence>
<dbReference type="Gene3D" id="1.25.40.10">
    <property type="entry name" value="Tetratricopeptide repeat domain"/>
    <property type="match status" value="1"/>
</dbReference>
<dbReference type="InterPro" id="IPR033443">
    <property type="entry name" value="PROP1-like_PPR_dom"/>
</dbReference>
<evidence type="ECO:0000313" key="3">
    <source>
        <dbReference type="EMBL" id="VUG16878.1"/>
    </source>
</evidence>
<dbReference type="EMBL" id="CABFWN010000001">
    <property type="protein sequence ID" value="VUG16878.1"/>
    <property type="molecule type" value="Genomic_DNA"/>
</dbReference>
<evidence type="ECO:0000256" key="1">
    <source>
        <dbReference type="ARBA" id="ARBA00022737"/>
    </source>
</evidence>
<reference evidence="3 4" key="1">
    <citation type="submission" date="2019-07" db="EMBL/GenBank/DDBJ databases">
        <authorList>
            <person name="Friedrich A."/>
            <person name="Schacherer J."/>
        </authorList>
    </citation>
    <scope>NUCLEOTIDE SEQUENCE [LARGE SCALE GENOMIC DNA]</scope>
</reference>
<proteinExistence type="predicted"/>
<dbReference type="InterPro" id="IPR011990">
    <property type="entry name" value="TPR-like_helical_dom_sf"/>
</dbReference>
<dbReference type="PANTHER" id="PTHR47939">
    <property type="entry name" value="MEMBRANE-ASSOCIATED SALT-INDUCIBLE PROTEIN-LIKE"/>
    <property type="match status" value="1"/>
</dbReference>
<dbReference type="AlphaFoldDB" id="A0A7D9CVP4"/>
<feature type="domain" description="PROP1-like PPR" evidence="2">
    <location>
        <begin position="508"/>
        <end position="624"/>
    </location>
</feature>
<keyword evidence="1" id="KW-0677">Repeat</keyword>
<organism evidence="3 4">
    <name type="scientific">Dekkera bruxellensis</name>
    <name type="common">Brettanomyces custersii</name>
    <dbReference type="NCBI Taxonomy" id="5007"/>
    <lineage>
        <taxon>Eukaryota</taxon>
        <taxon>Fungi</taxon>
        <taxon>Dikarya</taxon>
        <taxon>Ascomycota</taxon>
        <taxon>Saccharomycotina</taxon>
        <taxon>Pichiomycetes</taxon>
        <taxon>Pichiales</taxon>
        <taxon>Pichiaceae</taxon>
        <taxon>Brettanomyces</taxon>
    </lineage>
</organism>
<evidence type="ECO:0000313" key="4">
    <source>
        <dbReference type="Proteomes" id="UP000478008"/>
    </source>
</evidence>
<evidence type="ECO:0000259" key="2">
    <source>
        <dbReference type="Pfam" id="PF17177"/>
    </source>
</evidence>
<gene>
    <name evidence="3" type="ORF">DEBR0S1_27952G</name>
</gene>
<dbReference type="PANTHER" id="PTHR47939:SF1">
    <property type="entry name" value="OS04G0684500 PROTEIN"/>
    <property type="match status" value="1"/>
</dbReference>
<protein>
    <submittedName>
        <fullName evidence="3">DEBR0S1_27952g1_1</fullName>
    </submittedName>
</protein>
<name>A0A7D9CVP4_DEKBR</name>
<dbReference type="Pfam" id="PF17177">
    <property type="entry name" value="PPR_long"/>
    <property type="match status" value="1"/>
</dbReference>
<keyword evidence="4" id="KW-1185">Reference proteome</keyword>
<accession>A0A7D9CVP4</accession>